<evidence type="ECO:0000313" key="1">
    <source>
        <dbReference type="EMBL" id="KAJ8303289.1"/>
    </source>
</evidence>
<dbReference type="Gene3D" id="2.120.10.30">
    <property type="entry name" value="TolB, C-terminal domain"/>
    <property type="match status" value="1"/>
</dbReference>
<dbReference type="EMBL" id="JARBDR010000917">
    <property type="protein sequence ID" value="KAJ8303289.1"/>
    <property type="molecule type" value="Genomic_DNA"/>
</dbReference>
<accession>A0ABQ9ED97</accession>
<proteinExistence type="predicted"/>
<gene>
    <name evidence="1" type="ORF">KUTeg_019685</name>
</gene>
<sequence>MEGRFIQFVLTLQHGVQHPEGMSIDNKGQLWLCNNGGYEVTIFNYNGYQCGDELIMNTVIPNYNGYLCGDELIFQVTMDINVAINLLSILCF</sequence>
<keyword evidence="2" id="KW-1185">Reference proteome</keyword>
<evidence type="ECO:0008006" key="3">
    <source>
        <dbReference type="Google" id="ProtNLM"/>
    </source>
</evidence>
<dbReference type="SUPFAM" id="SSF101898">
    <property type="entry name" value="NHL repeat"/>
    <property type="match status" value="1"/>
</dbReference>
<dbReference type="Proteomes" id="UP001217089">
    <property type="component" value="Unassembled WGS sequence"/>
</dbReference>
<organism evidence="1 2">
    <name type="scientific">Tegillarca granosa</name>
    <name type="common">Malaysian cockle</name>
    <name type="synonym">Anadara granosa</name>
    <dbReference type="NCBI Taxonomy" id="220873"/>
    <lineage>
        <taxon>Eukaryota</taxon>
        <taxon>Metazoa</taxon>
        <taxon>Spiralia</taxon>
        <taxon>Lophotrochozoa</taxon>
        <taxon>Mollusca</taxon>
        <taxon>Bivalvia</taxon>
        <taxon>Autobranchia</taxon>
        <taxon>Pteriomorphia</taxon>
        <taxon>Arcoida</taxon>
        <taxon>Arcoidea</taxon>
        <taxon>Arcidae</taxon>
        <taxon>Tegillarca</taxon>
    </lineage>
</organism>
<evidence type="ECO:0000313" key="2">
    <source>
        <dbReference type="Proteomes" id="UP001217089"/>
    </source>
</evidence>
<dbReference type="InterPro" id="IPR011042">
    <property type="entry name" value="6-blade_b-propeller_TolB-like"/>
</dbReference>
<reference evidence="1 2" key="1">
    <citation type="submission" date="2022-12" db="EMBL/GenBank/DDBJ databases">
        <title>Chromosome-level genome of Tegillarca granosa.</title>
        <authorList>
            <person name="Kim J."/>
        </authorList>
    </citation>
    <scope>NUCLEOTIDE SEQUENCE [LARGE SCALE GENOMIC DNA]</scope>
    <source>
        <strain evidence="1">Teg-2019</strain>
        <tissue evidence="1">Adductor muscle</tissue>
    </source>
</reference>
<protein>
    <recommendedName>
        <fullName evidence="3">SMP-30/Gluconolactonase/LRE-like region domain-containing protein</fullName>
    </recommendedName>
</protein>
<comment type="caution">
    <text evidence="1">The sequence shown here is derived from an EMBL/GenBank/DDBJ whole genome shotgun (WGS) entry which is preliminary data.</text>
</comment>
<name>A0ABQ9ED97_TEGGR</name>